<evidence type="ECO:0000313" key="2">
    <source>
        <dbReference type="EMBL" id="ANE80928.1"/>
    </source>
</evidence>
<proteinExistence type="predicted"/>
<protein>
    <recommendedName>
        <fullName evidence="4">Diacylglycerol O-acyltransferase</fullName>
    </recommendedName>
</protein>
<dbReference type="EMBL" id="CP015596">
    <property type="protein sequence ID" value="ANE80928.1"/>
    <property type="molecule type" value="Genomic_DNA"/>
</dbReference>
<dbReference type="KEGG" id="madi:A7U43_17945"/>
<keyword evidence="3" id="KW-1185">Reference proteome</keyword>
<name>A0A172UPQ9_9MYCO</name>
<evidence type="ECO:0008006" key="4">
    <source>
        <dbReference type="Google" id="ProtNLM"/>
    </source>
</evidence>
<gene>
    <name evidence="2" type="ORF">A7U43_17945</name>
</gene>
<sequence length="436" mass="46115">MDHASYIALRALRRGPVGQSVWIYNRGVDMDGLRRFQRNLENTLLGRRIERSPLPFGRHRWVAGARSGAIAVSASERPRSQVWDWANERAKIPVDPETGPAWHLAVQPLVGGGAAVSLVFSHTIADGAASTLSIVSAVQGHSWDLGYPDPGSRSVGRALREDLGTTARLLPGIPSALIGTVRLQRQQAAAHPKPKRGTRKKKVSGPDVPVTVPMVAASIDIATFDEKVAELSGTRNAFVAALAARLGHALGRVDGDGQVMLTFPVSERTEGDTRGNALNVITVTVDPDTVLTSLGPLRKAVKDALVEMAANRDAIMAPLPLIPFVPKFLMATVEKAVLQEGQPIGCSNAGDMPAALSRIDGTEADFFIGRMIENGVTEAAFARRGGHLALGVTISNGTVAISIASWKVGGPNSAPALADAVTKAFADFGLAPTIQW</sequence>
<feature type="compositionally biased region" description="Basic residues" evidence="1">
    <location>
        <begin position="192"/>
        <end position="203"/>
    </location>
</feature>
<reference evidence="2 3" key="1">
    <citation type="submission" date="2016-05" db="EMBL/GenBank/DDBJ databases">
        <title>Complete genome sequence of a phthalic acid esters degrading Mycobacterium sp. YC-RL4.</title>
        <authorList>
            <person name="Ren L."/>
            <person name="Fan S."/>
            <person name="Ruth N."/>
            <person name="Jia Y."/>
            <person name="Wang J."/>
            <person name="Qiao C."/>
        </authorList>
    </citation>
    <scope>NUCLEOTIDE SEQUENCE [LARGE SCALE GENOMIC DNA]</scope>
    <source>
        <strain evidence="2 3">YC-RL4</strain>
    </source>
</reference>
<evidence type="ECO:0000256" key="1">
    <source>
        <dbReference type="SAM" id="MobiDB-lite"/>
    </source>
</evidence>
<dbReference type="Proteomes" id="UP000077143">
    <property type="component" value="Chromosome"/>
</dbReference>
<accession>A0A172UPQ9</accession>
<feature type="region of interest" description="Disordered" evidence="1">
    <location>
        <begin position="185"/>
        <end position="207"/>
    </location>
</feature>
<evidence type="ECO:0000313" key="3">
    <source>
        <dbReference type="Proteomes" id="UP000077143"/>
    </source>
</evidence>
<dbReference type="STRING" id="1682113.A7U43_17945"/>
<organism evidence="2 3">
    <name type="scientific">Mycobacterium adipatum</name>
    <dbReference type="NCBI Taxonomy" id="1682113"/>
    <lineage>
        <taxon>Bacteria</taxon>
        <taxon>Bacillati</taxon>
        <taxon>Actinomycetota</taxon>
        <taxon>Actinomycetes</taxon>
        <taxon>Mycobacteriales</taxon>
        <taxon>Mycobacteriaceae</taxon>
        <taxon>Mycobacterium</taxon>
    </lineage>
</organism>
<dbReference type="AlphaFoldDB" id="A0A172UPQ9"/>